<dbReference type="EMBL" id="JACOQH010000016">
    <property type="protein sequence ID" value="MBC5754961.1"/>
    <property type="molecule type" value="Genomic_DNA"/>
</dbReference>
<protein>
    <submittedName>
        <fullName evidence="1">Uncharacterized protein</fullName>
    </submittedName>
</protein>
<dbReference type="RefSeq" id="WP_186982827.1">
    <property type="nucleotide sequence ID" value="NZ_JACOQH010000016.1"/>
</dbReference>
<name>A0ABR7IDF3_9FIRM</name>
<dbReference type="Proteomes" id="UP000621540">
    <property type="component" value="Unassembled WGS sequence"/>
</dbReference>
<comment type="caution">
    <text evidence="1">The sequence shown here is derived from an EMBL/GenBank/DDBJ whole genome shotgun (WGS) entry which is preliminary data.</text>
</comment>
<keyword evidence="2" id="KW-1185">Reference proteome</keyword>
<accession>A0ABR7IDF3</accession>
<evidence type="ECO:0000313" key="2">
    <source>
        <dbReference type="Proteomes" id="UP000621540"/>
    </source>
</evidence>
<gene>
    <name evidence="1" type="ORF">H8Z76_13310</name>
</gene>
<organism evidence="1 2">
    <name type="scientific">Roseburia yibonii</name>
    <dbReference type="NCBI Taxonomy" id="2763063"/>
    <lineage>
        <taxon>Bacteria</taxon>
        <taxon>Bacillati</taxon>
        <taxon>Bacillota</taxon>
        <taxon>Clostridia</taxon>
        <taxon>Lachnospirales</taxon>
        <taxon>Lachnospiraceae</taxon>
        <taxon>Roseburia</taxon>
    </lineage>
</organism>
<reference evidence="1 2" key="1">
    <citation type="submission" date="2020-08" db="EMBL/GenBank/DDBJ databases">
        <title>Genome public.</title>
        <authorList>
            <person name="Liu C."/>
            <person name="Sun Q."/>
        </authorList>
    </citation>
    <scope>NUCLEOTIDE SEQUENCE [LARGE SCALE GENOMIC DNA]</scope>
    <source>
        <strain evidence="1 2">BX0805</strain>
    </source>
</reference>
<proteinExistence type="predicted"/>
<evidence type="ECO:0000313" key="1">
    <source>
        <dbReference type="EMBL" id="MBC5754961.1"/>
    </source>
</evidence>
<sequence length="54" mass="6212">MANQKKKSTFSVAELQRLFADFQITRDSSDDKVMDEIRGVRKFIQFIKSASGIE</sequence>